<dbReference type="OrthoDB" id="2417337at2"/>
<protein>
    <submittedName>
        <fullName evidence="1">Competence protein</fullName>
    </submittedName>
</protein>
<dbReference type="AlphaFoldDB" id="A0A0L0QSN6"/>
<dbReference type="PATRIC" id="fig|1473.5.peg.4621"/>
<name>A0A0L0QSN6_VIRPA</name>
<dbReference type="GeneID" id="66872674"/>
<accession>A0A0L0QSN6</accession>
<dbReference type="Pfam" id="PF06338">
    <property type="entry name" value="ComK"/>
    <property type="match status" value="1"/>
</dbReference>
<evidence type="ECO:0000313" key="2">
    <source>
        <dbReference type="Proteomes" id="UP000036780"/>
    </source>
</evidence>
<sequence length="171" mass="19847">MKHRITSLYIISPHTKAIRWSEHNYYRSHILEADMTETMSLHKPEQIIDNSCLIYGSTLEGRRIAVKDVLGSSSKLPIPVIPEKGVFMMPTASIKNKNNVWLAYHHIYGFERNDKGTYVVFYDGSELQLDISLNTFDLQYKRTSQLIVHMNRAFLFGQSKLPIPKSLLKRY</sequence>
<reference evidence="2" key="1">
    <citation type="submission" date="2015-07" db="EMBL/GenBank/DDBJ databases">
        <title>Fjat-10053 dsm26.</title>
        <authorList>
            <person name="Liu B."/>
            <person name="Wang J."/>
            <person name="Zhu Y."/>
            <person name="Liu G."/>
            <person name="Chen Q."/>
            <person name="Chen Z."/>
            <person name="Lan J."/>
            <person name="Che J."/>
            <person name="Ge C."/>
            <person name="Shi H."/>
            <person name="Pan Z."/>
            <person name="Liu X."/>
        </authorList>
    </citation>
    <scope>NUCLEOTIDE SEQUENCE [LARGE SCALE GENOMIC DNA]</scope>
    <source>
        <strain evidence="2">DSM 26</strain>
    </source>
</reference>
<dbReference type="RefSeq" id="WP_050350996.1">
    <property type="nucleotide sequence ID" value="NZ_BOSN01000004.1"/>
</dbReference>
<gene>
    <name evidence="1" type="ORF">AFK71_07890</name>
</gene>
<comment type="caution">
    <text evidence="1">The sequence shown here is derived from an EMBL/GenBank/DDBJ whole genome shotgun (WGS) entry which is preliminary data.</text>
</comment>
<evidence type="ECO:0000313" key="1">
    <source>
        <dbReference type="EMBL" id="KNE21564.1"/>
    </source>
</evidence>
<keyword evidence="2" id="KW-1185">Reference proteome</keyword>
<dbReference type="EMBL" id="LGTO01000005">
    <property type="protein sequence ID" value="KNE21564.1"/>
    <property type="molecule type" value="Genomic_DNA"/>
</dbReference>
<organism evidence="1 2">
    <name type="scientific">Virgibacillus pantothenticus</name>
    <dbReference type="NCBI Taxonomy" id="1473"/>
    <lineage>
        <taxon>Bacteria</taxon>
        <taxon>Bacillati</taxon>
        <taxon>Bacillota</taxon>
        <taxon>Bacilli</taxon>
        <taxon>Bacillales</taxon>
        <taxon>Bacillaceae</taxon>
        <taxon>Virgibacillus</taxon>
    </lineage>
</organism>
<dbReference type="GO" id="GO:0030420">
    <property type="term" value="P:establishment of competence for transformation"/>
    <property type="evidence" value="ECO:0007669"/>
    <property type="project" value="InterPro"/>
</dbReference>
<proteinExistence type="predicted"/>
<dbReference type="InterPro" id="IPR010461">
    <property type="entry name" value="ComK"/>
</dbReference>
<dbReference type="Proteomes" id="UP000036780">
    <property type="component" value="Unassembled WGS sequence"/>
</dbReference>